<dbReference type="AlphaFoldDB" id="A0A4V1G3P3"/>
<sequence length="229" mass="26423">MEKVQSGLYTDYKWSREHIAAGGFYPLYLLAEWGLQEQSGMSRSRGAGKGLTNLQLHIKLDRGVQLITALGSPLQWVDRDYAVMAVGSLRNDLKRQAILQLQLEGRASGQHSVLQLYWSYRDDYWVQVMTPAVRLHLQFSNHTSVLVPAMDTKVDKYLRMLQNPLLLERAFKLFERGKARQGEDLICRRADEMLLCALRWNDAELLKEAEWMYALARQWSETYAVSLQA</sequence>
<gene>
    <name evidence="1" type="ORF">E6C60_1176</name>
</gene>
<reference evidence="1 2" key="1">
    <citation type="submission" date="2019-05" db="EMBL/GenBank/DDBJ databases">
        <authorList>
            <person name="Chen C."/>
        </authorList>
    </citation>
    <scope>NUCLEOTIDE SEQUENCE [LARGE SCALE GENOMIC DNA]</scope>
    <source>
        <strain evidence="1 2">HB172198</strain>
    </source>
</reference>
<proteinExistence type="predicted"/>
<dbReference type="Proteomes" id="UP000300879">
    <property type="component" value="Chromosome"/>
</dbReference>
<name>A0A4V1G3P3_9BACL</name>
<evidence type="ECO:0000313" key="1">
    <source>
        <dbReference type="EMBL" id="QCT01894.1"/>
    </source>
</evidence>
<accession>A0A4V1G3P3</accession>
<dbReference type="OrthoDB" id="2632905at2"/>
<dbReference type="RefSeq" id="WP_138224966.1">
    <property type="nucleotide sequence ID" value="NZ_CP040396.1"/>
</dbReference>
<evidence type="ECO:0000313" key="2">
    <source>
        <dbReference type="Proteomes" id="UP000300879"/>
    </source>
</evidence>
<organism evidence="1 2">
    <name type="scientific">Paenibacillus algicola</name>
    <dbReference type="NCBI Taxonomy" id="2565926"/>
    <lineage>
        <taxon>Bacteria</taxon>
        <taxon>Bacillati</taxon>
        <taxon>Bacillota</taxon>
        <taxon>Bacilli</taxon>
        <taxon>Bacillales</taxon>
        <taxon>Paenibacillaceae</taxon>
        <taxon>Paenibacillus</taxon>
    </lineage>
</organism>
<protein>
    <submittedName>
        <fullName evidence="1">Uncharacterized protein</fullName>
    </submittedName>
</protein>
<dbReference type="EMBL" id="CP040396">
    <property type="protein sequence ID" value="QCT01894.1"/>
    <property type="molecule type" value="Genomic_DNA"/>
</dbReference>
<keyword evidence="2" id="KW-1185">Reference proteome</keyword>
<dbReference type="KEGG" id="palo:E6C60_1176"/>